<dbReference type="Gene3D" id="1.10.357.50">
    <property type="match status" value="1"/>
</dbReference>
<organism evidence="2 3">
    <name type="scientific">Latimeria chalumnae</name>
    <name type="common">Coelacanth</name>
    <dbReference type="NCBI Taxonomy" id="7897"/>
    <lineage>
        <taxon>Eukaryota</taxon>
        <taxon>Metazoa</taxon>
        <taxon>Chordata</taxon>
        <taxon>Craniata</taxon>
        <taxon>Vertebrata</taxon>
        <taxon>Euteleostomi</taxon>
        <taxon>Coelacanthiformes</taxon>
        <taxon>Coelacanthidae</taxon>
        <taxon>Latimeria</taxon>
    </lineage>
</organism>
<dbReference type="Gene3D" id="1.10.357.70">
    <property type="entry name" value="Exocyst complex component Sec6, C-terminal domain"/>
    <property type="match status" value="1"/>
</dbReference>
<dbReference type="Pfam" id="PF06046">
    <property type="entry name" value="Sec6"/>
    <property type="match status" value="1"/>
</dbReference>
<dbReference type="Ensembl" id="ENSLACT00000021423.1">
    <property type="protein sequence ID" value="ENSLACP00000021282.1"/>
    <property type="gene ID" value="ENSLACG00000018701.1"/>
</dbReference>
<dbReference type="OMA" id="HLMVQCC"/>
<dbReference type="EMBL" id="AFYH01010717">
    <property type="status" value="NOT_ANNOTATED_CDS"/>
    <property type="molecule type" value="Genomic_DNA"/>
</dbReference>
<dbReference type="GO" id="GO:0000145">
    <property type="term" value="C:exocyst"/>
    <property type="evidence" value="ECO:0007669"/>
    <property type="project" value="InterPro"/>
</dbReference>
<evidence type="ECO:0000313" key="2">
    <source>
        <dbReference type="Ensembl" id="ENSLACP00000021282.1"/>
    </source>
</evidence>
<comment type="similarity">
    <text evidence="1">Belongs to the SEC6 family.</text>
</comment>
<keyword evidence="3" id="KW-1185">Reference proteome</keyword>
<protein>
    <submittedName>
        <fullName evidence="2">Exocyst complex component 3 like 1</fullName>
    </submittedName>
</protein>
<dbReference type="HOGENOM" id="CLU_016260_1_0_1"/>
<accession>H3BHB1</accession>
<dbReference type="PANTHER" id="PTHR21292:SF12">
    <property type="entry name" value="EXOCYST COMPLEX COMPONENT 3-LIKE PROTEIN"/>
    <property type="match status" value="1"/>
</dbReference>
<gene>
    <name evidence="2" type="primary">EXOC3L1</name>
</gene>
<dbReference type="eggNOG" id="KOG2286">
    <property type="taxonomic scope" value="Eukaryota"/>
</dbReference>
<dbReference type="GeneTree" id="ENSGT01030000234613"/>
<dbReference type="EMBL" id="AFYH01010724">
    <property type="status" value="NOT_ANNOTATED_CDS"/>
    <property type="molecule type" value="Genomic_DNA"/>
</dbReference>
<dbReference type="GO" id="GO:0000149">
    <property type="term" value="F:SNARE binding"/>
    <property type="evidence" value="ECO:0007669"/>
    <property type="project" value="TreeGrafter"/>
</dbReference>
<dbReference type="EMBL" id="AFYH01010719">
    <property type="status" value="NOT_ANNOTATED_CDS"/>
    <property type="molecule type" value="Genomic_DNA"/>
</dbReference>
<dbReference type="EMBL" id="AFYH01010715">
    <property type="status" value="NOT_ANNOTATED_CDS"/>
    <property type="molecule type" value="Genomic_DNA"/>
</dbReference>
<dbReference type="EMBL" id="AFYH01010720">
    <property type="status" value="NOT_ANNOTATED_CDS"/>
    <property type="molecule type" value="Genomic_DNA"/>
</dbReference>
<reference evidence="2" key="2">
    <citation type="submission" date="2025-08" db="UniProtKB">
        <authorList>
            <consortium name="Ensembl"/>
        </authorList>
    </citation>
    <scope>IDENTIFICATION</scope>
</reference>
<name>H3BHB1_LATCH</name>
<dbReference type="GO" id="GO:0006887">
    <property type="term" value="P:exocytosis"/>
    <property type="evidence" value="ECO:0007669"/>
    <property type="project" value="InterPro"/>
</dbReference>
<dbReference type="FunFam" id="1.10.357.50:FF:000009">
    <property type="entry name" value="Exocyst complex component 3-like 1"/>
    <property type="match status" value="1"/>
</dbReference>
<dbReference type="InterPro" id="IPR042532">
    <property type="entry name" value="EXOC3/Sec6_C"/>
</dbReference>
<reference evidence="2" key="3">
    <citation type="submission" date="2025-09" db="UniProtKB">
        <authorList>
            <consortium name="Ensembl"/>
        </authorList>
    </citation>
    <scope>IDENTIFICATION</scope>
</reference>
<dbReference type="PANTHER" id="PTHR21292">
    <property type="entry name" value="EXOCYST COMPLEX COMPONENT SEC6-RELATED"/>
    <property type="match status" value="1"/>
</dbReference>
<dbReference type="Proteomes" id="UP000008672">
    <property type="component" value="Unassembled WGS sequence"/>
</dbReference>
<dbReference type="STRING" id="7897.ENSLACP00000021282"/>
<dbReference type="EMBL" id="AFYH01010716">
    <property type="status" value="NOT_ANNOTATED_CDS"/>
    <property type="molecule type" value="Genomic_DNA"/>
</dbReference>
<proteinExistence type="inferred from homology"/>
<dbReference type="AlphaFoldDB" id="H3BHB1"/>
<evidence type="ECO:0000313" key="3">
    <source>
        <dbReference type="Proteomes" id="UP000008672"/>
    </source>
</evidence>
<dbReference type="EMBL" id="AFYH01010718">
    <property type="status" value="NOT_ANNOTATED_CDS"/>
    <property type="molecule type" value="Genomic_DNA"/>
</dbReference>
<dbReference type="EMBL" id="AFYH01010721">
    <property type="status" value="NOT_ANNOTATED_CDS"/>
    <property type="molecule type" value="Genomic_DNA"/>
</dbReference>
<dbReference type="InParanoid" id="H3BHB1"/>
<dbReference type="EMBL" id="AFYH01010722">
    <property type="status" value="NOT_ANNOTATED_CDS"/>
    <property type="molecule type" value="Genomic_DNA"/>
</dbReference>
<reference evidence="3" key="1">
    <citation type="submission" date="2011-08" db="EMBL/GenBank/DDBJ databases">
        <title>The draft genome of Latimeria chalumnae.</title>
        <authorList>
            <person name="Di Palma F."/>
            <person name="Alfoldi J."/>
            <person name="Johnson J."/>
            <person name="Berlin A."/>
            <person name="Gnerre S."/>
            <person name="Jaffe D."/>
            <person name="MacCallum I."/>
            <person name="Young S."/>
            <person name="Walker B.J."/>
            <person name="Lander E."/>
            <person name="Lindblad-Toh K."/>
        </authorList>
    </citation>
    <scope>NUCLEOTIDE SEQUENCE [LARGE SCALE GENOMIC DNA]</scope>
    <source>
        <strain evidence="3">Wild caught</strain>
    </source>
</reference>
<dbReference type="EMBL" id="AFYH01010723">
    <property type="status" value="NOT_ANNOTATED_CDS"/>
    <property type="molecule type" value="Genomic_DNA"/>
</dbReference>
<dbReference type="GO" id="GO:0051601">
    <property type="term" value="P:exocyst localization"/>
    <property type="evidence" value="ECO:0007669"/>
    <property type="project" value="TreeGrafter"/>
</dbReference>
<evidence type="ECO:0000256" key="1">
    <source>
        <dbReference type="ARBA" id="ARBA00009447"/>
    </source>
</evidence>
<sequence length="736" mass="83773">WPEMEKAEKLARGAALKWASGVFYKSDQLEKLGQYRKREAQRTSSVQSRLKSAVHSYLEGVGVGLGQLRLALEDVRSVCHALGEVRQDWQGNIAGFKRLEQLRGMVSEHVRLATVVHNLPQVFSVPEVVMETERLIQSRRVLEAHTKLMELECWRDDILYQIHRAGQQSSDSQEIVLSYFTGVKQLNEELAKELWDVVGCGLTFVRHDPAIFVSAVRIIEREEKIDQIILEGRPKNWRQKFFEVIEEAISAQFRATHVDIKGPGLASHLAALQNNIMNDLTVVKHLMVQCCPPHYNIFSAFVRMYHKCLSRHMQDIISWELEKNEIFSVLNWTLHVYNSPEMMGHPDLCPEVDITTFGPLISHDALEQLQNKYVATVRDSVSEWMQKALEAEVKDWFREEEPETDHEGYFQSSLPAIIIQMLEENVRVSSAISDSLRGKVIGTSLNELESFFGRFRKALLNYGKEHLKDRLNPKHYLLYLVMAVNNCIAFRTSISTFLEQHGLTDLGFHGSPPSISSTLDKAMKKACRLLLDELLLDLQPHFVQLLSRSWLAGSDCVDDVCRVVDQYCNHFSGAREPVFQWRGGGGQKKETLQLTKAKFEAHSFCLTTQKHYSLGFRLKIYLAHLEPLILLFSGLEQSNQMTSVISSLSELIRLKDTTLLSLEVSGLITKYPDISDEHVSVLLDIRGDVSKEVRGTVLEVMEQSSQPPPEDYQPIFTDILVPAPVLTFCLPTVKCA</sequence>
<dbReference type="InterPro" id="IPR010326">
    <property type="entry name" value="EXOC3/Sec6"/>
</dbReference>